<comment type="caution">
    <text evidence="6">The sequence shown here is derived from an EMBL/GenBank/DDBJ whole genome shotgun (WGS) entry which is preliminary data.</text>
</comment>
<evidence type="ECO:0000256" key="1">
    <source>
        <dbReference type="ARBA" id="ARBA00009481"/>
    </source>
</evidence>
<evidence type="ECO:0000256" key="3">
    <source>
        <dbReference type="ARBA" id="ARBA00022679"/>
    </source>
</evidence>
<feature type="domain" description="Glycosyltransferase subfamily 4-like N-terminal" evidence="5">
    <location>
        <begin position="49"/>
        <end position="211"/>
    </location>
</feature>
<dbReference type="InterPro" id="IPR001296">
    <property type="entry name" value="Glyco_trans_1"/>
</dbReference>
<evidence type="ECO:0000313" key="7">
    <source>
        <dbReference type="Proteomes" id="UP000549882"/>
    </source>
</evidence>
<dbReference type="CDD" id="cd03801">
    <property type="entry name" value="GT4_PimA-like"/>
    <property type="match status" value="1"/>
</dbReference>
<proteinExistence type="inferred from homology"/>
<evidence type="ECO:0000313" key="6">
    <source>
        <dbReference type="EMBL" id="MBB5575594.1"/>
    </source>
</evidence>
<dbReference type="SUPFAM" id="SSF53756">
    <property type="entry name" value="UDP-Glycosyltransferase/glycogen phosphorylase"/>
    <property type="match status" value="1"/>
</dbReference>
<dbReference type="PANTHER" id="PTHR12526:SF640">
    <property type="entry name" value="COLANIC ACID BIOSYNTHESIS GLYCOSYLTRANSFERASE WCAL-RELATED"/>
    <property type="match status" value="1"/>
</dbReference>
<dbReference type="GO" id="GO:0009011">
    <property type="term" value="F:alpha-1,4-glucan glucosyltransferase (ADP-glucose donor) activity"/>
    <property type="evidence" value="ECO:0007669"/>
    <property type="project" value="UniProtKB-EC"/>
</dbReference>
<dbReference type="InterPro" id="IPR028098">
    <property type="entry name" value="Glyco_trans_4-like_N"/>
</dbReference>
<dbReference type="Gene3D" id="3.40.50.2000">
    <property type="entry name" value="Glycogen Phosphorylase B"/>
    <property type="match status" value="2"/>
</dbReference>
<keyword evidence="3 6" id="KW-0808">Transferase</keyword>
<dbReference type="Pfam" id="PF00534">
    <property type="entry name" value="Glycos_transf_1"/>
    <property type="match status" value="1"/>
</dbReference>
<dbReference type="EC" id="2.4.1.21" evidence="6"/>
<gene>
    <name evidence="6" type="ORF">GGD50_004229</name>
</gene>
<feature type="domain" description="Glycosyl transferase family 1" evidence="4">
    <location>
        <begin position="218"/>
        <end position="389"/>
    </location>
</feature>
<evidence type="ECO:0000259" key="4">
    <source>
        <dbReference type="Pfam" id="PF00534"/>
    </source>
</evidence>
<reference evidence="6 7" key="1">
    <citation type="submission" date="2020-08" db="EMBL/GenBank/DDBJ databases">
        <title>Genomic Encyclopedia of Type Strains, Phase IV (KMG-V): Genome sequencing to study the core and pangenomes of soil and plant-associated prokaryotes.</title>
        <authorList>
            <person name="Whitman W."/>
        </authorList>
    </citation>
    <scope>NUCLEOTIDE SEQUENCE [LARGE SCALE GENOMIC DNA]</scope>
    <source>
        <strain evidence="6 7">SEMIA 4064</strain>
    </source>
</reference>
<keyword evidence="2 6" id="KW-0328">Glycosyltransferase</keyword>
<dbReference type="Proteomes" id="UP000549882">
    <property type="component" value="Unassembled WGS sequence"/>
</dbReference>
<evidence type="ECO:0000256" key="2">
    <source>
        <dbReference type="ARBA" id="ARBA00022676"/>
    </source>
</evidence>
<dbReference type="Pfam" id="PF13439">
    <property type="entry name" value="Glyco_transf_4"/>
    <property type="match status" value="1"/>
</dbReference>
<sequence>MAQMIGHRTPQVIALFPWGDVIEEFLDPIGLELNDFVERMTGGWLFGYAAALSSVGHKPIIVCASERVTKIERYEHSGTGTPIWVAPARRPRQGHSPAAYSLRRWTATPLAAFQEILSRSRCDLLLAQEYEYIRFDALAWLARRINVPLYATFQGGDRTLSRIEAVARQLSLRACRGLIVASSAERARLAKAYPRIVLDIADIPNPLDTEEWQAMDRVEARNSLGLPQDCFIVLNHGRIDIRRKGLDVLLKAWRRFADDSTSQLVIIGSGQDSDAFAKLVRESGSSNLRWLSGYTTDRPLIRRWLSAADAYVTASRIEGMPVAPLEAMACSLPVVATDAQGLPDILADGEASGGLMVGQERPEEIAQALARLKGDRVLRARLGAAARKRVTEKFSIEAVGAALDEFLTATRR</sequence>
<evidence type="ECO:0000259" key="5">
    <source>
        <dbReference type="Pfam" id="PF13439"/>
    </source>
</evidence>
<dbReference type="AlphaFoldDB" id="A0A7W8XU15"/>
<comment type="similarity">
    <text evidence="1">Belongs to the glycosyltransferase group 1 family. Glycosyltransferase 4 subfamily.</text>
</comment>
<dbReference type="PANTHER" id="PTHR12526">
    <property type="entry name" value="GLYCOSYLTRANSFERASE"/>
    <property type="match status" value="1"/>
</dbReference>
<keyword evidence="7" id="KW-1185">Reference proteome</keyword>
<accession>A0A7W8XU15</accession>
<dbReference type="EMBL" id="JACHBI010000008">
    <property type="protein sequence ID" value="MBB5575594.1"/>
    <property type="molecule type" value="Genomic_DNA"/>
</dbReference>
<protein>
    <submittedName>
        <fullName evidence="6">Starch synthase</fullName>
        <ecNumber evidence="6">2.4.1.21</ecNumber>
    </submittedName>
</protein>
<name>A0A7W8XU15_9HYPH</name>
<organism evidence="6 7">
    <name type="scientific">Rhizobium paranaense</name>
    <dbReference type="NCBI Taxonomy" id="1650438"/>
    <lineage>
        <taxon>Bacteria</taxon>
        <taxon>Pseudomonadati</taxon>
        <taxon>Pseudomonadota</taxon>
        <taxon>Alphaproteobacteria</taxon>
        <taxon>Hyphomicrobiales</taxon>
        <taxon>Rhizobiaceae</taxon>
        <taxon>Rhizobium/Agrobacterium group</taxon>
        <taxon>Rhizobium</taxon>
    </lineage>
</organism>